<accession>A0ABN2D3E3</accession>
<gene>
    <name evidence="2" type="ORF">GCM10009742_09870</name>
</gene>
<evidence type="ECO:0000313" key="2">
    <source>
        <dbReference type="EMBL" id="GAA1569681.1"/>
    </source>
</evidence>
<feature type="region of interest" description="Disordered" evidence="1">
    <location>
        <begin position="81"/>
        <end position="112"/>
    </location>
</feature>
<name>A0ABN2D3E3_9ACTN</name>
<evidence type="ECO:0000256" key="1">
    <source>
        <dbReference type="SAM" id="MobiDB-lite"/>
    </source>
</evidence>
<protein>
    <submittedName>
        <fullName evidence="2">Uncharacterized protein</fullName>
    </submittedName>
</protein>
<reference evidence="2 3" key="1">
    <citation type="journal article" date="2019" name="Int. J. Syst. Evol. Microbiol.">
        <title>The Global Catalogue of Microorganisms (GCM) 10K type strain sequencing project: providing services to taxonomists for standard genome sequencing and annotation.</title>
        <authorList>
            <consortium name="The Broad Institute Genomics Platform"/>
            <consortium name="The Broad Institute Genome Sequencing Center for Infectious Disease"/>
            <person name="Wu L."/>
            <person name="Ma J."/>
        </authorList>
    </citation>
    <scope>NUCLEOTIDE SEQUENCE [LARGE SCALE GENOMIC DNA]</scope>
    <source>
        <strain evidence="2 3">JCM 14304</strain>
    </source>
</reference>
<proteinExistence type="predicted"/>
<dbReference type="EMBL" id="BAAAND010000001">
    <property type="protein sequence ID" value="GAA1569681.1"/>
    <property type="molecule type" value="Genomic_DNA"/>
</dbReference>
<organism evidence="2 3">
    <name type="scientific">Kribbella karoonensis</name>
    <dbReference type="NCBI Taxonomy" id="324851"/>
    <lineage>
        <taxon>Bacteria</taxon>
        <taxon>Bacillati</taxon>
        <taxon>Actinomycetota</taxon>
        <taxon>Actinomycetes</taxon>
        <taxon>Propionibacteriales</taxon>
        <taxon>Kribbellaceae</taxon>
        <taxon>Kribbella</taxon>
    </lineage>
</organism>
<comment type="caution">
    <text evidence="2">The sequence shown here is derived from an EMBL/GenBank/DDBJ whole genome shotgun (WGS) entry which is preliminary data.</text>
</comment>
<keyword evidence="3" id="KW-1185">Reference proteome</keyword>
<dbReference type="Proteomes" id="UP001500190">
    <property type="component" value="Unassembled WGS sequence"/>
</dbReference>
<evidence type="ECO:0000313" key="3">
    <source>
        <dbReference type="Proteomes" id="UP001500190"/>
    </source>
</evidence>
<sequence length="112" mass="12391">MAETGQRVPENSATYQQFARLYDLARHLPTGHLLTTGRTGAGVTARAEEAAAYEDRCAEILRARRWLLIAQVKDRAIKAEQAVPRSDALPGVLNTRRQPRPHPGQTHQPVTA</sequence>